<gene>
    <name evidence="2" type="ORF">PF001_g32996</name>
    <name evidence="1" type="ORF">PF002_g32712</name>
</gene>
<sequence>YPTCAFVCGNTPTRTASCCFASTYPKRLYDMIKVFGRSTGQISRLFRHMVLYIYDRYKDLIYFQHRICSERIHIVSPIVATWDQGELAATGILWS</sequence>
<comment type="caution">
    <text evidence="1">The sequence shown here is derived from an EMBL/GenBank/DDBJ whole genome shotgun (WGS) entry which is preliminary data.</text>
</comment>
<evidence type="ECO:0000313" key="2">
    <source>
        <dbReference type="EMBL" id="KAE9259575.1"/>
    </source>
</evidence>
<name>A0A6A3V586_9STRA</name>
<dbReference type="EMBL" id="QXGD01007900">
    <property type="protein sequence ID" value="KAE9160052.1"/>
    <property type="molecule type" value="Genomic_DNA"/>
</dbReference>
<evidence type="ECO:0000313" key="3">
    <source>
        <dbReference type="Proteomes" id="UP000437068"/>
    </source>
</evidence>
<dbReference type="Proteomes" id="UP000440367">
    <property type="component" value="Unassembled WGS sequence"/>
</dbReference>
<accession>A0A6A3V586</accession>
<organism evidence="1 4">
    <name type="scientific">Phytophthora fragariae</name>
    <dbReference type="NCBI Taxonomy" id="53985"/>
    <lineage>
        <taxon>Eukaryota</taxon>
        <taxon>Sar</taxon>
        <taxon>Stramenopiles</taxon>
        <taxon>Oomycota</taxon>
        <taxon>Peronosporomycetes</taxon>
        <taxon>Peronosporales</taxon>
        <taxon>Peronosporaceae</taxon>
        <taxon>Phytophthora</taxon>
    </lineage>
</organism>
<evidence type="ECO:0000313" key="1">
    <source>
        <dbReference type="EMBL" id="KAE9160052.1"/>
    </source>
</evidence>
<protein>
    <submittedName>
        <fullName evidence="1">Uncharacterized protein</fullName>
    </submittedName>
</protein>
<dbReference type="EMBL" id="QXGE01010603">
    <property type="protein sequence ID" value="KAE9259575.1"/>
    <property type="molecule type" value="Genomic_DNA"/>
</dbReference>
<reference evidence="3 4" key="1">
    <citation type="submission" date="2018-08" db="EMBL/GenBank/DDBJ databases">
        <title>Genomic investigation of the strawberry pathogen Phytophthora fragariae indicates pathogenicity is determined by transcriptional variation in three key races.</title>
        <authorList>
            <person name="Adams T.M."/>
            <person name="Armitage A.D."/>
            <person name="Sobczyk M.K."/>
            <person name="Bates H.J."/>
            <person name="Dunwell J.M."/>
            <person name="Nellist C.F."/>
            <person name="Harrison R.J."/>
        </authorList>
    </citation>
    <scope>NUCLEOTIDE SEQUENCE [LARGE SCALE GENOMIC DNA]</scope>
    <source>
        <strain evidence="2 3">A4</strain>
        <strain evidence="1 4">BC-1</strain>
    </source>
</reference>
<proteinExistence type="predicted"/>
<feature type="non-terminal residue" evidence="1">
    <location>
        <position position="1"/>
    </location>
</feature>
<dbReference type="Proteomes" id="UP000437068">
    <property type="component" value="Unassembled WGS sequence"/>
</dbReference>
<dbReference type="AlphaFoldDB" id="A0A6A3V586"/>
<evidence type="ECO:0000313" key="4">
    <source>
        <dbReference type="Proteomes" id="UP000440367"/>
    </source>
</evidence>